<proteinExistence type="inferred from homology"/>
<dbReference type="PRINTS" id="PR00081">
    <property type="entry name" value="GDHRDH"/>
</dbReference>
<dbReference type="Pfam" id="PF13561">
    <property type="entry name" value="adh_short_C2"/>
    <property type="match status" value="1"/>
</dbReference>
<dbReference type="InterPro" id="IPR002347">
    <property type="entry name" value="SDR_fam"/>
</dbReference>
<sequence length="243" mass="24723">MVTGGSRGIGAATARRLARDGWDLVLTYRTDAEAARRVAELCREAGADAVVVAADRTGAPDAAIEAPFDAAHAAFGRLDAVVDNAGTTTRYAPLADTPAEEIRTTIDVDFTAVVLTARRAVQEFTATGTPGVIVAVSSGAATIGSPGEYTHYAAAKAAVDAFAMGLGKEVGPLGIRVVAVAPGLVDTELHARTGDPGRTQRMAAGIPLGRAATPEEIAGTIAWLVGPEASYVTATTLRVAGGR</sequence>
<dbReference type="PANTHER" id="PTHR43639:SF1">
    <property type="entry name" value="SHORT-CHAIN DEHYDROGENASE_REDUCTASE FAMILY PROTEIN"/>
    <property type="match status" value="1"/>
</dbReference>
<dbReference type="SMART" id="SM00822">
    <property type="entry name" value="PKS_KR"/>
    <property type="match status" value="1"/>
</dbReference>
<dbReference type="SUPFAM" id="SSF51735">
    <property type="entry name" value="NAD(P)-binding Rossmann-fold domains"/>
    <property type="match status" value="1"/>
</dbReference>
<name>A0A0B2A1L5_9MICO</name>
<keyword evidence="5" id="KW-1185">Reference proteome</keyword>
<evidence type="ECO:0000256" key="2">
    <source>
        <dbReference type="ARBA" id="ARBA00023002"/>
    </source>
</evidence>
<protein>
    <submittedName>
        <fullName evidence="4">Oxidoreductase</fullName>
    </submittedName>
</protein>
<dbReference type="STRING" id="1348253.LK09_18280"/>
<dbReference type="CDD" id="cd05233">
    <property type="entry name" value="SDR_c"/>
    <property type="match status" value="1"/>
</dbReference>
<dbReference type="AlphaFoldDB" id="A0A0B2A1L5"/>
<organism evidence="4 5">
    <name type="scientific">Microbacterium mangrovi</name>
    <dbReference type="NCBI Taxonomy" id="1348253"/>
    <lineage>
        <taxon>Bacteria</taxon>
        <taxon>Bacillati</taxon>
        <taxon>Actinomycetota</taxon>
        <taxon>Actinomycetes</taxon>
        <taxon>Micrococcales</taxon>
        <taxon>Microbacteriaceae</taxon>
        <taxon>Microbacterium</taxon>
    </lineage>
</organism>
<comment type="caution">
    <text evidence="4">The sequence shown here is derived from an EMBL/GenBank/DDBJ whole genome shotgun (WGS) entry which is preliminary data.</text>
</comment>
<dbReference type="GO" id="GO:0016491">
    <property type="term" value="F:oxidoreductase activity"/>
    <property type="evidence" value="ECO:0007669"/>
    <property type="project" value="UniProtKB-KW"/>
</dbReference>
<dbReference type="FunFam" id="3.40.50.720:FF:000173">
    <property type="entry name" value="3-oxoacyl-[acyl-carrier protein] reductase"/>
    <property type="match status" value="1"/>
</dbReference>
<dbReference type="InterPro" id="IPR057326">
    <property type="entry name" value="KR_dom"/>
</dbReference>
<evidence type="ECO:0000313" key="5">
    <source>
        <dbReference type="Proteomes" id="UP000031030"/>
    </source>
</evidence>
<dbReference type="InterPro" id="IPR036291">
    <property type="entry name" value="NAD(P)-bd_dom_sf"/>
</dbReference>
<accession>A0A0B2A1L5</accession>
<evidence type="ECO:0000256" key="1">
    <source>
        <dbReference type="ARBA" id="ARBA00006484"/>
    </source>
</evidence>
<dbReference type="Proteomes" id="UP000031030">
    <property type="component" value="Unassembled WGS sequence"/>
</dbReference>
<dbReference type="PANTHER" id="PTHR43639">
    <property type="entry name" value="OXIDOREDUCTASE, SHORT-CHAIN DEHYDROGENASE/REDUCTASE FAMILY (AFU_ORTHOLOGUE AFUA_5G02870)"/>
    <property type="match status" value="1"/>
</dbReference>
<gene>
    <name evidence="4" type="ORF">LK09_18280</name>
</gene>
<dbReference type="EMBL" id="JTDK01000020">
    <property type="protein sequence ID" value="KHK95684.1"/>
    <property type="molecule type" value="Genomic_DNA"/>
</dbReference>
<feature type="domain" description="Ketoreductase" evidence="3">
    <location>
        <begin position="1"/>
        <end position="183"/>
    </location>
</feature>
<keyword evidence="2" id="KW-0560">Oxidoreductase</keyword>
<reference evidence="4 5" key="1">
    <citation type="submission" date="2014-11" db="EMBL/GenBank/DDBJ databases">
        <title>Genome sequence of Microbacterium mangrovi MUSC 115(T).</title>
        <authorList>
            <person name="Lee L.-H."/>
        </authorList>
    </citation>
    <scope>NUCLEOTIDE SEQUENCE [LARGE SCALE GENOMIC DNA]</scope>
    <source>
        <strain evidence="4 5">MUSC 115</strain>
    </source>
</reference>
<evidence type="ECO:0000259" key="3">
    <source>
        <dbReference type="SMART" id="SM00822"/>
    </source>
</evidence>
<dbReference type="PRINTS" id="PR00080">
    <property type="entry name" value="SDRFAMILY"/>
</dbReference>
<comment type="similarity">
    <text evidence="1">Belongs to the short-chain dehydrogenases/reductases (SDR) family.</text>
</comment>
<evidence type="ECO:0000313" key="4">
    <source>
        <dbReference type="EMBL" id="KHK95684.1"/>
    </source>
</evidence>
<dbReference type="Gene3D" id="3.40.50.720">
    <property type="entry name" value="NAD(P)-binding Rossmann-like Domain"/>
    <property type="match status" value="1"/>
</dbReference>